<protein>
    <recommendedName>
        <fullName evidence="1">Glyoxal oxidase N-terminal domain-containing protein</fullName>
    </recommendedName>
</protein>
<organism evidence="2 3">
    <name type="scientific">Pleodorina starrii</name>
    <dbReference type="NCBI Taxonomy" id="330485"/>
    <lineage>
        <taxon>Eukaryota</taxon>
        <taxon>Viridiplantae</taxon>
        <taxon>Chlorophyta</taxon>
        <taxon>core chlorophytes</taxon>
        <taxon>Chlorophyceae</taxon>
        <taxon>CS clade</taxon>
        <taxon>Chlamydomonadales</taxon>
        <taxon>Volvocaceae</taxon>
        <taxon>Pleodorina</taxon>
    </lineage>
</organism>
<evidence type="ECO:0000313" key="3">
    <source>
        <dbReference type="Proteomes" id="UP001165080"/>
    </source>
</evidence>
<reference evidence="2 3" key="1">
    <citation type="journal article" date="2023" name="Commun. Biol.">
        <title>Reorganization of the ancestral sex-determining regions during the evolution of trioecy in Pleodorina starrii.</title>
        <authorList>
            <person name="Takahashi K."/>
            <person name="Suzuki S."/>
            <person name="Kawai-Toyooka H."/>
            <person name="Yamamoto K."/>
            <person name="Hamaji T."/>
            <person name="Ootsuki R."/>
            <person name="Yamaguchi H."/>
            <person name="Kawachi M."/>
            <person name="Higashiyama T."/>
            <person name="Nozaki H."/>
        </authorList>
    </citation>
    <scope>NUCLEOTIDE SEQUENCE [LARGE SCALE GENOMIC DNA]</scope>
    <source>
        <strain evidence="2 3">NIES-4479</strain>
    </source>
</reference>
<accession>A0A9W6EVW7</accession>
<evidence type="ECO:0000259" key="1">
    <source>
        <dbReference type="Pfam" id="PF07250"/>
    </source>
</evidence>
<dbReference type="Gene3D" id="2.130.10.80">
    <property type="entry name" value="Galactose oxidase/kelch, beta-propeller"/>
    <property type="match status" value="1"/>
</dbReference>
<dbReference type="Pfam" id="PF07250">
    <property type="entry name" value="Glyoxal_oxid_N"/>
    <property type="match status" value="1"/>
</dbReference>
<proteinExistence type="predicted"/>
<dbReference type="InterPro" id="IPR011043">
    <property type="entry name" value="Gal_Oxase/kelch_b-propeller"/>
</dbReference>
<name>A0A9W6EVW7_9CHLO</name>
<dbReference type="PANTHER" id="PTHR32208">
    <property type="entry name" value="SECRETED PROTEIN-RELATED"/>
    <property type="match status" value="1"/>
</dbReference>
<dbReference type="PANTHER" id="PTHR32208:SF21">
    <property type="entry name" value="LOW QUALITY PROTEIN: ALDEHYDE OXIDASE GLOX-LIKE"/>
    <property type="match status" value="1"/>
</dbReference>
<comment type="caution">
    <text evidence="2">The sequence shown here is derived from an EMBL/GenBank/DDBJ whole genome shotgun (WGS) entry which is preliminary data.</text>
</comment>
<dbReference type="AlphaFoldDB" id="A0A9W6EVW7"/>
<dbReference type="SUPFAM" id="SSF50965">
    <property type="entry name" value="Galactose oxidase, central domain"/>
    <property type="match status" value="1"/>
</dbReference>
<dbReference type="InterPro" id="IPR037293">
    <property type="entry name" value="Gal_Oxidase_central_sf"/>
</dbReference>
<dbReference type="Proteomes" id="UP001165080">
    <property type="component" value="Unassembled WGS sequence"/>
</dbReference>
<feature type="domain" description="Glyoxal oxidase N-terminal" evidence="1">
    <location>
        <begin position="28"/>
        <end position="234"/>
    </location>
</feature>
<dbReference type="InterPro" id="IPR009880">
    <property type="entry name" value="Glyoxal_oxidase_N"/>
</dbReference>
<sequence>MASVPGTRKYLFTHRALNSTHALTLGTVDLDNNETTLIDSIHEHFCAGQLVLGDGRPVLVGGYNANAVLGDGRRIVTVYDNATNTVSKLVTMRLQRWYPTPTRLDNGSVLVVGGTAELDRGPQLPYAEHFNPDDPDAGTVIVEMPLRFKQNAGNNWFPFINQLPRGEVLWWGNRAGSITTTNWTLVRNLPPMPAEYPFHTMYKYTSAIVLHALQPDANGAYNNFTLHIFGGAPVSLAAVTPASN</sequence>
<evidence type="ECO:0000313" key="2">
    <source>
        <dbReference type="EMBL" id="GLC47592.1"/>
    </source>
</evidence>
<keyword evidence="3" id="KW-1185">Reference proteome</keyword>
<gene>
    <name evidence="2" type="primary">PLESTB000015</name>
    <name evidence="2" type="ORF">PLESTB_000004800</name>
</gene>
<dbReference type="EMBL" id="BRXU01000001">
    <property type="protein sequence ID" value="GLC47592.1"/>
    <property type="molecule type" value="Genomic_DNA"/>
</dbReference>